<dbReference type="RefSeq" id="WP_255923724.1">
    <property type="nucleotide sequence ID" value="NZ_JANFNG010000039.1"/>
</dbReference>
<dbReference type="EMBL" id="JANFNG010000039">
    <property type="protein sequence ID" value="MCQ4084656.1"/>
    <property type="molecule type" value="Genomic_DNA"/>
</dbReference>
<evidence type="ECO:0008006" key="4">
    <source>
        <dbReference type="Google" id="ProtNLM"/>
    </source>
</evidence>
<feature type="transmembrane region" description="Helical" evidence="1">
    <location>
        <begin position="20"/>
        <end position="39"/>
    </location>
</feature>
<keyword evidence="1" id="KW-0812">Transmembrane</keyword>
<evidence type="ECO:0000313" key="3">
    <source>
        <dbReference type="Proteomes" id="UP001057702"/>
    </source>
</evidence>
<reference evidence="2" key="1">
    <citation type="submission" date="2022-06" db="EMBL/GenBank/DDBJ databases">
        <title>Draft genome sequence of Streptomyces sp. RB6PN25 isolated from peat swamp forest in Thailand.</title>
        <authorList>
            <person name="Duangmal K."/>
            <person name="Klaysubun C."/>
        </authorList>
    </citation>
    <scope>NUCLEOTIDE SEQUENCE</scope>
    <source>
        <strain evidence="2">RB6PN25</strain>
    </source>
</reference>
<evidence type="ECO:0000256" key="1">
    <source>
        <dbReference type="SAM" id="Phobius"/>
    </source>
</evidence>
<name>A0ABT1Q402_9ACTN</name>
<sequence length="181" mass="19633">MTDTLRTVKNAKKKRGWIQWLIIALLVVIPAGYVVIAAGQSHDPQAARQLQAEMAGLVHDTPASVQRRIYQLPIPSGVTQPAYFESNSWRSSSLYVQFTTTAGGLDTFLAQLGISRAELEQGHLTITTGQAKRVGWSFPAGHDWDGVSLPGSNGKPGHDITVNLDNPDAPVVYTVSTITFH</sequence>
<keyword evidence="1" id="KW-0472">Membrane</keyword>
<gene>
    <name evidence="2" type="ORF">NGB36_29790</name>
</gene>
<comment type="caution">
    <text evidence="2">The sequence shown here is derived from an EMBL/GenBank/DDBJ whole genome shotgun (WGS) entry which is preliminary data.</text>
</comment>
<keyword evidence="3" id="KW-1185">Reference proteome</keyword>
<evidence type="ECO:0000313" key="2">
    <source>
        <dbReference type="EMBL" id="MCQ4084656.1"/>
    </source>
</evidence>
<organism evidence="2 3">
    <name type="scientific">Streptomyces humicola</name>
    <dbReference type="NCBI Taxonomy" id="2953240"/>
    <lineage>
        <taxon>Bacteria</taxon>
        <taxon>Bacillati</taxon>
        <taxon>Actinomycetota</taxon>
        <taxon>Actinomycetes</taxon>
        <taxon>Kitasatosporales</taxon>
        <taxon>Streptomycetaceae</taxon>
        <taxon>Streptomyces</taxon>
    </lineage>
</organism>
<accession>A0ABT1Q402</accession>
<proteinExistence type="predicted"/>
<keyword evidence="1" id="KW-1133">Transmembrane helix</keyword>
<dbReference type="Proteomes" id="UP001057702">
    <property type="component" value="Unassembled WGS sequence"/>
</dbReference>
<protein>
    <recommendedName>
        <fullName evidence="4">Sugar kinase</fullName>
    </recommendedName>
</protein>